<feature type="transmembrane region" description="Helical" evidence="9">
    <location>
        <begin position="261"/>
        <end position="281"/>
    </location>
</feature>
<keyword evidence="5" id="KW-0029">Amino-acid transport</keyword>
<evidence type="ECO:0000256" key="6">
    <source>
        <dbReference type="ARBA" id="ARBA00022989"/>
    </source>
</evidence>
<feature type="transmembrane region" description="Helical" evidence="9">
    <location>
        <begin position="192"/>
        <end position="217"/>
    </location>
</feature>
<evidence type="ECO:0000256" key="5">
    <source>
        <dbReference type="ARBA" id="ARBA00022970"/>
    </source>
</evidence>
<dbReference type="PANTHER" id="PTHR11795">
    <property type="entry name" value="BRANCHED-CHAIN AMINO ACID TRANSPORT SYSTEM PERMEASE PROTEIN LIVH"/>
    <property type="match status" value="1"/>
</dbReference>
<dbReference type="Pfam" id="PF02653">
    <property type="entry name" value="BPD_transp_2"/>
    <property type="match status" value="1"/>
</dbReference>
<feature type="transmembrane region" description="Helical" evidence="9">
    <location>
        <begin position="6"/>
        <end position="29"/>
    </location>
</feature>
<evidence type="ECO:0000256" key="4">
    <source>
        <dbReference type="ARBA" id="ARBA00022692"/>
    </source>
</evidence>
<dbReference type="Proteomes" id="UP000280417">
    <property type="component" value="Unassembled WGS sequence"/>
</dbReference>
<dbReference type="GO" id="GO:0006865">
    <property type="term" value="P:amino acid transport"/>
    <property type="evidence" value="ECO:0007669"/>
    <property type="project" value="UniProtKB-KW"/>
</dbReference>
<evidence type="ECO:0000256" key="2">
    <source>
        <dbReference type="ARBA" id="ARBA00022448"/>
    </source>
</evidence>
<keyword evidence="4 9" id="KW-0812">Transmembrane</keyword>
<dbReference type="GO" id="GO:0022857">
    <property type="term" value="F:transmembrane transporter activity"/>
    <property type="evidence" value="ECO:0007669"/>
    <property type="project" value="InterPro"/>
</dbReference>
<keyword evidence="2" id="KW-0813">Transport</keyword>
<sequence length="293" mass="31727">MVIIQALINGVLMGGVYGLTALGLTLIFGVMKVINWAHGSFIMVGMFAGYWLWTLTGIDPYLGLIIIVPALFLLGYFVQDALIKPVFRSEVGVREPIGVLILTAGLWLFIDNFALLLFGPFYRTARTPYSGLTYDVGGLLISAPRLYAFIITIVAAYVLSTFLKKTRLGIAIRATGQDRDTASLMGIDVYRIYNIAFGIGIAITGLVGSLLVPFYYIHPQAGFVFDIRAFIIVVLGGLGSVPGALLGGLLIGLIESVGAQFIPATLTQGIIFAVFLGVLYLRPQGLFGFEKEW</sequence>
<dbReference type="InterPro" id="IPR052157">
    <property type="entry name" value="BCAA_transport_permease"/>
</dbReference>
<name>A0A662DK75_UNCAE</name>
<evidence type="ECO:0000313" key="10">
    <source>
        <dbReference type="EMBL" id="RLE14286.1"/>
    </source>
</evidence>
<dbReference type="PANTHER" id="PTHR11795:SF445">
    <property type="entry name" value="AMINO ACID ABC TRANSPORTER PERMEASE PROTEIN"/>
    <property type="match status" value="1"/>
</dbReference>
<evidence type="ECO:0000256" key="1">
    <source>
        <dbReference type="ARBA" id="ARBA00004651"/>
    </source>
</evidence>
<evidence type="ECO:0000313" key="11">
    <source>
        <dbReference type="Proteomes" id="UP000280417"/>
    </source>
</evidence>
<dbReference type="AlphaFoldDB" id="A0A662DK75"/>
<comment type="similarity">
    <text evidence="8">Belongs to the binding-protein-dependent transport system permease family. LivHM subfamily.</text>
</comment>
<gene>
    <name evidence="10" type="ORF">DRJ04_02690</name>
</gene>
<dbReference type="GO" id="GO:0005886">
    <property type="term" value="C:plasma membrane"/>
    <property type="evidence" value="ECO:0007669"/>
    <property type="project" value="UniProtKB-SubCell"/>
</dbReference>
<feature type="transmembrane region" description="Helical" evidence="9">
    <location>
        <begin position="61"/>
        <end position="78"/>
    </location>
</feature>
<keyword evidence="6 9" id="KW-1133">Transmembrane helix</keyword>
<feature type="transmembrane region" description="Helical" evidence="9">
    <location>
        <begin position="229"/>
        <end position="254"/>
    </location>
</feature>
<accession>A0A662DK75</accession>
<feature type="transmembrane region" description="Helical" evidence="9">
    <location>
        <begin position="99"/>
        <end position="122"/>
    </location>
</feature>
<evidence type="ECO:0000256" key="8">
    <source>
        <dbReference type="ARBA" id="ARBA00037998"/>
    </source>
</evidence>
<dbReference type="EMBL" id="QMQA01000051">
    <property type="protein sequence ID" value="RLE14286.1"/>
    <property type="molecule type" value="Genomic_DNA"/>
</dbReference>
<comment type="subcellular location">
    <subcellularLocation>
        <location evidence="1">Cell membrane</location>
        <topology evidence="1">Multi-pass membrane protein</topology>
    </subcellularLocation>
</comment>
<evidence type="ECO:0000256" key="7">
    <source>
        <dbReference type="ARBA" id="ARBA00023136"/>
    </source>
</evidence>
<evidence type="ECO:0000256" key="3">
    <source>
        <dbReference type="ARBA" id="ARBA00022475"/>
    </source>
</evidence>
<dbReference type="CDD" id="cd06582">
    <property type="entry name" value="TM_PBP1_LivH_like"/>
    <property type="match status" value="1"/>
</dbReference>
<feature type="transmembrane region" description="Helical" evidence="9">
    <location>
        <begin position="142"/>
        <end position="163"/>
    </location>
</feature>
<feature type="transmembrane region" description="Helical" evidence="9">
    <location>
        <begin position="36"/>
        <end position="55"/>
    </location>
</feature>
<dbReference type="InterPro" id="IPR001851">
    <property type="entry name" value="ABC_transp_permease"/>
</dbReference>
<comment type="caution">
    <text evidence="10">The sequence shown here is derived from an EMBL/GenBank/DDBJ whole genome shotgun (WGS) entry which is preliminary data.</text>
</comment>
<keyword evidence="3" id="KW-1003">Cell membrane</keyword>
<evidence type="ECO:0000256" key="9">
    <source>
        <dbReference type="SAM" id="Phobius"/>
    </source>
</evidence>
<reference evidence="10 11" key="1">
    <citation type="submission" date="2018-06" db="EMBL/GenBank/DDBJ databases">
        <title>Extensive metabolic versatility and redundancy in microbially diverse, dynamic hydrothermal sediments.</title>
        <authorList>
            <person name="Dombrowski N."/>
            <person name="Teske A."/>
            <person name="Baker B.J."/>
        </authorList>
    </citation>
    <scope>NUCLEOTIDE SEQUENCE [LARGE SCALE GENOMIC DNA]</scope>
    <source>
        <strain evidence="10">B3_G15</strain>
    </source>
</reference>
<protein>
    <submittedName>
        <fullName evidence="10">Branched-chain amino acid ABC transporter permease</fullName>
    </submittedName>
</protein>
<proteinExistence type="inferred from homology"/>
<organism evidence="10 11">
    <name type="scientific">Aerophobetes bacterium</name>
    <dbReference type="NCBI Taxonomy" id="2030807"/>
    <lineage>
        <taxon>Bacteria</taxon>
        <taxon>Candidatus Aerophobota</taxon>
    </lineage>
</organism>
<keyword evidence="7 9" id="KW-0472">Membrane</keyword>